<name>A0A974HYE1_XENLA</name>
<evidence type="ECO:0000313" key="7">
    <source>
        <dbReference type="EMBL" id="OCT94773.1"/>
    </source>
</evidence>
<dbReference type="InterPro" id="IPR040399">
    <property type="entry name" value="TMEM35A/B"/>
</dbReference>
<evidence type="ECO:0000256" key="4">
    <source>
        <dbReference type="ARBA" id="ARBA00022989"/>
    </source>
</evidence>
<dbReference type="PANTHER" id="PTHR13163">
    <property type="entry name" value="SPINAL CORD EXPRESSION PROTEIN 4"/>
    <property type="match status" value="1"/>
</dbReference>
<dbReference type="EMBL" id="CM004468">
    <property type="protein sequence ID" value="OCT94773.1"/>
    <property type="molecule type" value="Genomic_DNA"/>
</dbReference>
<dbReference type="PANTHER" id="PTHR13163:SF2">
    <property type="entry name" value="TRANSMEMBRANE PROTEIN 35B"/>
    <property type="match status" value="1"/>
</dbReference>
<dbReference type="AlphaFoldDB" id="A0A974HYE1"/>
<keyword evidence="4 6" id="KW-1133">Transmembrane helix</keyword>
<proteinExistence type="inferred from homology"/>
<comment type="subcellular location">
    <subcellularLocation>
        <location evidence="1">Membrane</location>
        <topology evidence="1">Multi-pass membrane protein</topology>
    </subcellularLocation>
</comment>
<feature type="transmembrane region" description="Helical" evidence="6">
    <location>
        <begin position="210"/>
        <end position="229"/>
    </location>
</feature>
<sequence>MHKLVLSRVHARFGSRTRELALTRACVEAKKSRGKHTHCLGERGPDMRRWSCCVTGLGGQGSSFCVSLRPRGCLFSWNPVRSLVLHRLVFSWAGARGDALTVMAFVFTGIRVLLGLFFGLAGLVKVTEQISAEVYQQMKTQFVQFADVFPLKDFGYKPDPQQYLLAVGWVELVAGILLAFGPQILQEISNFVLCIIMIGAIYTLLVLKEPLAMCAPATVCLGLLLLLAVRGRGVKPKSKSE</sequence>
<evidence type="ECO:0008006" key="9">
    <source>
        <dbReference type="Google" id="ProtNLM"/>
    </source>
</evidence>
<accession>A0A974HYE1</accession>
<gene>
    <name evidence="7" type="ORF">XELAEV_18012463mg</name>
</gene>
<evidence type="ECO:0000256" key="3">
    <source>
        <dbReference type="ARBA" id="ARBA00022692"/>
    </source>
</evidence>
<feature type="transmembrane region" description="Helical" evidence="6">
    <location>
        <begin position="188"/>
        <end position="204"/>
    </location>
</feature>
<comment type="similarity">
    <text evidence="2">Belongs to the DoxX family.</text>
</comment>
<evidence type="ECO:0000256" key="5">
    <source>
        <dbReference type="ARBA" id="ARBA00023136"/>
    </source>
</evidence>
<feature type="transmembrane region" description="Helical" evidence="6">
    <location>
        <begin position="100"/>
        <end position="124"/>
    </location>
</feature>
<dbReference type="Pfam" id="PF07681">
    <property type="entry name" value="DoxX"/>
    <property type="match status" value="1"/>
</dbReference>
<organism evidence="7 8">
    <name type="scientific">Xenopus laevis</name>
    <name type="common">African clawed frog</name>
    <dbReference type="NCBI Taxonomy" id="8355"/>
    <lineage>
        <taxon>Eukaryota</taxon>
        <taxon>Metazoa</taxon>
        <taxon>Chordata</taxon>
        <taxon>Craniata</taxon>
        <taxon>Vertebrata</taxon>
        <taxon>Euteleostomi</taxon>
        <taxon>Amphibia</taxon>
        <taxon>Batrachia</taxon>
        <taxon>Anura</taxon>
        <taxon>Pipoidea</taxon>
        <taxon>Pipidae</taxon>
        <taxon>Xenopodinae</taxon>
        <taxon>Xenopus</taxon>
        <taxon>Xenopus</taxon>
    </lineage>
</organism>
<evidence type="ECO:0000313" key="8">
    <source>
        <dbReference type="Proteomes" id="UP000694892"/>
    </source>
</evidence>
<dbReference type="GO" id="GO:0016020">
    <property type="term" value="C:membrane"/>
    <property type="evidence" value="ECO:0007669"/>
    <property type="project" value="UniProtKB-SubCell"/>
</dbReference>
<dbReference type="Proteomes" id="UP000694892">
    <property type="component" value="Chromosome 2L"/>
</dbReference>
<evidence type="ECO:0000256" key="6">
    <source>
        <dbReference type="SAM" id="Phobius"/>
    </source>
</evidence>
<keyword evidence="3 6" id="KW-0812">Transmembrane</keyword>
<feature type="transmembrane region" description="Helical" evidence="6">
    <location>
        <begin position="163"/>
        <end position="181"/>
    </location>
</feature>
<reference evidence="8" key="1">
    <citation type="journal article" date="2016" name="Nature">
        <title>Genome evolution in the allotetraploid frog Xenopus laevis.</title>
        <authorList>
            <person name="Session A.M."/>
            <person name="Uno Y."/>
            <person name="Kwon T."/>
            <person name="Chapman J.A."/>
            <person name="Toyoda A."/>
            <person name="Takahashi S."/>
            <person name="Fukui A."/>
            <person name="Hikosaka A."/>
            <person name="Suzuki A."/>
            <person name="Kondo M."/>
            <person name="van Heeringen S.J."/>
            <person name="Quigley I."/>
            <person name="Heinz S."/>
            <person name="Ogino H."/>
            <person name="Ochi H."/>
            <person name="Hellsten U."/>
            <person name="Lyons J.B."/>
            <person name="Simakov O."/>
            <person name="Putnam N."/>
            <person name="Stites J."/>
            <person name="Kuroki Y."/>
            <person name="Tanaka T."/>
            <person name="Michiue T."/>
            <person name="Watanabe M."/>
            <person name="Bogdanovic O."/>
            <person name="Lister R."/>
            <person name="Georgiou G."/>
            <person name="Paranjpe S.S."/>
            <person name="van Kruijsbergen I."/>
            <person name="Shu S."/>
            <person name="Carlson J."/>
            <person name="Kinoshita T."/>
            <person name="Ohta Y."/>
            <person name="Mawaribuchi S."/>
            <person name="Jenkins J."/>
            <person name="Grimwood J."/>
            <person name="Schmutz J."/>
            <person name="Mitros T."/>
            <person name="Mozaffari S.V."/>
            <person name="Suzuki Y."/>
            <person name="Haramoto Y."/>
            <person name="Yamamoto T.S."/>
            <person name="Takagi C."/>
            <person name="Heald R."/>
            <person name="Miller K."/>
            <person name="Haudenschild C."/>
            <person name="Kitzman J."/>
            <person name="Nakayama T."/>
            <person name="Izutsu Y."/>
            <person name="Robert J."/>
            <person name="Fortriede J."/>
            <person name="Burns K."/>
            <person name="Lotay V."/>
            <person name="Karimi K."/>
            <person name="Yasuoka Y."/>
            <person name="Dichmann D.S."/>
            <person name="Flajnik M.F."/>
            <person name="Houston D.W."/>
            <person name="Shendure J."/>
            <person name="DuPasquier L."/>
            <person name="Vize P.D."/>
            <person name="Zorn A.M."/>
            <person name="Ito M."/>
            <person name="Marcotte E.M."/>
            <person name="Wallingford J.B."/>
            <person name="Ito Y."/>
            <person name="Asashima M."/>
            <person name="Ueno N."/>
            <person name="Matsuda Y."/>
            <person name="Veenstra G.J."/>
            <person name="Fujiyama A."/>
            <person name="Harland R.M."/>
            <person name="Taira M."/>
            <person name="Rokhsar D.S."/>
        </authorList>
    </citation>
    <scope>NUCLEOTIDE SEQUENCE [LARGE SCALE GENOMIC DNA]</scope>
    <source>
        <strain evidence="8">J</strain>
    </source>
</reference>
<protein>
    <recommendedName>
        <fullName evidence="9">Transmembrane protein 35B</fullName>
    </recommendedName>
</protein>
<dbReference type="InterPro" id="IPR032808">
    <property type="entry name" value="DoxX"/>
</dbReference>
<evidence type="ECO:0000256" key="1">
    <source>
        <dbReference type="ARBA" id="ARBA00004141"/>
    </source>
</evidence>
<evidence type="ECO:0000256" key="2">
    <source>
        <dbReference type="ARBA" id="ARBA00006679"/>
    </source>
</evidence>
<keyword evidence="5 6" id="KW-0472">Membrane</keyword>